<dbReference type="Proteomes" id="UP000634136">
    <property type="component" value="Unassembled WGS sequence"/>
</dbReference>
<comment type="caution">
    <text evidence="1">The sequence shown here is derived from an EMBL/GenBank/DDBJ whole genome shotgun (WGS) entry which is preliminary data.</text>
</comment>
<protein>
    <submittedName>
        <fullName evidence="1">Uncharacterized protein</fullName>
    </submittedName>
</protein>
<reference evidence="1" key="1">
    <citation type="submission" date="2020-09" db="EMBL/GenBank/DDBJ databases">
        <title>Genome-Enabled Discovery of Anthraquinone Biosynthesis in Senna tora.</title>
        <authorList>
            <person name="Kang S.-H."/>
            <person name="Pandey R.P."/>
            <person name="Lee C.-M."/>
            <person name="Sim J.-S."/>
            <person name="Jeong J.-T."/>
            <person name="Choi B.-S."/>
            <person name="Jung M."/>
            <person name="Ginzburg D."/>
            <person name="Zhao K."/>
            <person name="Won S.Y."/>
            <person name="Oh T.-J."/>
            <person name="Yu Y."/>
            <person name="Kim N.-H."/>
            <person name="Lee O.R."/>
            <person name="Lee T.-H."/>
            <person name="Bashyal P."/>
            <person name="Kim T.-S."/>
            <person name="Lee W.-H."/>
            <person name="Kawkins C."/>
            <person name="Kim C.-K."/>
            <person name="Kim J.S."/>
            <person name="Ahn B.O."/>
            <person name="Rhee S.Y."/>
            <person name="Sohng J.K."/>
        </authorList>
    </citation>
    <scope>NUCLEOTIDE SEQUENCE</scope>
    <source>
        <tissue evidence="1">Leaf</tissue>
    </source>
</reference>
<evidence type="ECO:0000313" key="1">
    <source>
        <dbReference type="EMBL" id="KAF7807964.1"/>
    </source>
</evidence>
<organism evidence="1 2">
    <name type="scientific">Senna tora</name>
    <dbReference type="NCBI Taxonomy" id="362788"/>
    <lineage>
        <taxon>Eukaryota</taxon>
        <taxon>Viridiplantae</taxon>
        <taxon>Streptophyta</taxon>
        <taxon>Embryophyta</taxon>
        <taxon>Tracheophyta</taxon>
        <taxon>Spermatophyta</taxon>
        <taxon>Magnoliopsida</taxon>
        <taxon>eudicotyledons</taxon>
        <taxon>Gunneridae</taxon>
        <taxon>Pentapetalae</taxon>
        <taxon>rosids</taxon>
        <taxon>fabids</taxon>
        <taxon>Fabales</taxon>
        <taxon>Fabaceae</taxon>
        <taxon>Caesalpinioideae</taxon>
        <taxon>Cassia clade</taxon>
        <taxon>Senna</taxon>
    </lineage>
</organism>
<evidence type="ECO:0000313" key="2">
    <source>
        <dbReference type="Proteomes" id="UP000634136"/>
    </source>
</evidence>
<sequence length="123" mass="13805">MLSLFPVSQWYGARWLIMEEGVPLLTNDSLIVGASAPQASIFTYQNNDRLILMKLGMNQSKPRMGQTLIAQHWARVRHGHPWLISRPSMAGAEESIDIETITPLSFKALGIEQALKGISYCRH</sequence>
<dbReference type="AlphaFoldDB" id="A0A834W8K9"/>
<name>A0A834W8K9_9FABA</name>
<proteinExistence type="predicted"/>
<dbReference type="EMBL" id="JAAIUW010000012">
    <property type="protein sequence ID" value="KAF7807964.1"/>
    <property type="molecule type" value="Genomic_DNA"/>
</dbReference>
<keyword evidence="2" id="KW-1185">Reference proteome</keyword>
<accession>A0A834W8K9</accession>
<gene>
    <name evidence="1" type="ORF">G2W53_040125</name>
</gene>